<dbReference type="AlphaFoldDB" id="A0A919FI24"/>
<dbReference type="Proteomes" id="UP000627369">
    <property type="component" value="Unassembled WGS sequence"/>
</dbReference>
<evidence type="ECO:0008006" key="7">
    <source>
        <dbReference type="Google" id="ProtNLM"/>
    </source>
</evidence>
<dbReference type="InterPro" id="IPR036874">
    <property type="entry name" value="Carbonic_anhydrase_sf"/>
</dbReference>
<dbReference type="PANTHER" id="PTHR11002">
    <property type="entry name" value="CARBONIC ANHYDRASE"/>
    <property type="match status" value="1"/>
</dbReference>
<dbReference type="InterPro" id="IPR001765">
    <property type="entry name" value="Carbonic_anhydrase"/>
</dbReference>
<protein>
    <recommendedName>
        <fullName evidence="7">Carbonic anhydrase</fullName>
    </recommendedName>
</protein>
<dbReference type="EMBL" id="BNAS01000001">
    <property type="protein sequence ID" value="GHH66157.1"/>
    <property type="molecule type" value="Genomic_DNA"/>
</dbReference>
<comment type="cofactor">
    <cofactor evidence="3">
        <name>Zn(2+)</name>
        <dbReference type="ChEBI" id="CHEBI:29105"/>
    </cofactor>
    <text evidence="3">Binds 1 zinc ion per subunit.</text>
</comment>
<dbReference type="Gene3D" id="3.40.1050.10">
    <property type="entry name" value="Carbonic anhydrase"/>
    <property type="match status" value="1"/>
</dbReference>
<evidence type="ECO:0000256" key="2">
    <source>
        <dbReference type="ARBA" id="ARBA00024993"/>
    </source>
</evidence>
<dbReference type="GO" id="GO:0008270">
    <property type="term" value="F:zinc ion binding"/>
    <property type="evidence" value="ECO:0007669"/>
    <property type="project" value="InterPro"/>
</dbReference>
<sequence length="266" mass="27789">MRTSHDPHGPNSSSSEIEVSRRRALGIVGLGGLAAALALSGCQTQPSTAGAAASSSPTPSPSAARPKTPAEALARLKDGNARFVAGSAIHPDQDAERRHAVDEHQEPWALVHGCVDSRVSPELLFDQGIGDLFVTRTAGTVLDDTIVGSMEFGTGSPYEVPVLVILGHTGCGAVAATVDAVEANRDNPAAPGEVIDIVKEIAPVVRRTKPLEDKAAYVDEVVRANVISVVDALLERSKIIRDAVDAGRTKVVPAVYDLDTGQVTWL</sequence>
<dbReference type="Pfam" id="PF00484">
    <property type="entry name" value="Pro_CA"/>
    <property type="match status" value="1"/>
</dbReference>
<dbReference type="PROSITE" id="PS51318">
    <property type="entry name" value="TAT"/>
    <property type="match status" value="1"/>
</dbReference>
<comment type="caution">
    <text evidence="5">The sequence shown here is derived from an EMBL/GenBank/DDBJ whole genome shotgun (WGS) entry which is preliminary data.</text>
</comment>
<feature type="region of interest" description="Disordered" evidence="4">
    <location>
        <begin position="44"/>
        <end position="69"/>
    </location>
</feature>
<dbReference type="SUPFAM" id="SSF53056">
    <property type="entry name" value="beta-carbonic anhydrase, cab"/>
    <property type="match status" value="1"/>
</dbReference>
<evidence type="ECO:0000256" key="4">
    <source>
        <dbReference type="SAM" id="MobiDB-lite"/>
    </source>
</evidence>
<feature type="binding site" evidence="3">
    <location>
        <position position="171"/>
    </location>
    <ligand>
        <name>Zn(2+)</name>
        <dbReference type="ChEBI" id="CHEBI:29105"/>
    </ligand>
</feature>
<name>A0A919FI24_9MICO</name>
<keyword evidence="3" id="KW-0479">Metal-binding</keyword>
<evidence type="ECO:0000313" key="5">
    <source>
        <dbReference type="EMBL" id="GHH66157.1"/>
    </source>
</evidence>
<evidence type="ECO:0000256" key="3">
    <source>
        <dbReference type="PIRSR" id="PIRSR601765-1"/>
    </source>
</evidence>
<comment type="function">
    <text evidence="2">Catalyzes the reversible hydration of carbon dioxide to form bicarbonate.</text>
</comment>
<dbReference type="SMART" id="SM00947">
    <property type="entry name" value="Pro_CA"/>
    <property type="match status" value="1"/>
</dbReference>
<feature type="binding site" evidence="3">
    <location>
        <position position="168"/>
    </location>
    <ligand>
        <name>Zn(2+)</name>
        <dbReference type="ChEBI" id="CHEBI:29105"/>
    </ligand>
</feature>
<reference evidence="5" key="1">
    <citation type="journal article" date="2014" name="Int. J. Syst. Evol. Microbiol.">
        <title>Complete genome sequence of Corynebacterium casei LMG S-19264T (=DSM 44701T), isolated from a smear-ripened cheese.</title>
        <authorList>
            <consortium name="US DOE Joint Genome Institute (JGI-PGF)"/>
            <person name="Walter F."/>
            <person name="Albersmeier A."/>
            <person name="Kalinowski J."/>
            <person name="Ruckert C."/>
        </authorList>
    </citation>
    <scope>NUCLEOTIDE SEQUENCE</scope>
    <source>
        <strain evidence="5">CGMCC 4.7398</strain>
    </source>
</reference>
<gene>
    <name evidence="5" type="ORF">GCM10017772_05590</name>
</gene>
<feature type="binding site" evidence="3">
    <location>
        <position position="114"/>
    </location>
    <ligand>
        <name>Zn(2+)</name>
        <dbReference type="ChEBI" id="CHEBI:29105"/>
    </ligand>
</feature>
<accession>A0A919FI24</accession>
<reference evidence="5" key="2">
    <citation type="submission" date="2020-09" db="EMBL/GenBank/DDBJ databases">
        <authorList>
            <person name="Sun Q."/>
            <person name="Zhou Y."/>
        </authorList>
    </citation>
    <scope>NUCLEOTIDE SEQUENCE</scope>
    <source>
        <strain evidence="5">CGMCC 4.7398</strain>
    </source>
</reference>
<dbReference type="InterPro" id="IPR006311">
    <property type="entry name" value="TAT_signal"/>
</dbReference>
<organism evidence="5 6">
    <name type="scientific">Promicromonospora soli</name>
    <dbReference type="NCBI Taxonomy" id="2035533"/>
    <lineage>
        <taxon>Bacteria</taxon>
        <taxon>Bacillati</taxon>
        <taxon>Actinomycetota</taxon>
        <taxon>Actinomycetes</taxon>
        <taxon>Micrococcales</taxon>
        <taxon>Promicromonosporaceae</taxon>
        <taxon>Promicromonospora</taxon>
    </lineage>
</organism>
<dbReference type="PANTHER" id="PTHR11002:SF79">
    <property type="entry name" value="CARBONIC ANHYDRASE 2"/>
    <property type="match status" value="1"/>
</dbReference>
<comment type="similarity">
    <text evidence="1">Belongs to the beta-class carbonic anhydrase family.</text>
</comment>
<keyword evidence="6" id="KW-1185">Reference proteome</keyword>
<evidence type="ECO:0000313" key="6">
    <source>
        <dbReference type="Proteomes" id="UP000627369"/>
    </source>
</evidence>
<keyword evidence="3" id="KW-0862">Zinc</keyword>
<dbReference type="GO" id="GO:0004089">
    <property type="term" value="F:carbonate dehydratase activity"/>
    <property type="evidence" value="ECO:0007669"/>
    <property type="project" value="InterPro"/>
</dbReference>
<evidence type="ECO:0000256" key="1">
    <source>
        <dbReference type="ARBA" id="ARBA00006217"/>
    </source>
</evidence>
<feature type="binding site" evidence="3">
    <location>
        <position position="116"/>
    </location>
    <ligand>
        <name>Zn(2+)</name>
        <dbReference type="ChEBI" id="CHEBI:29105"/>
    </ligand>
</feature>
<dbReference type="CDD" id="cd03378">
    <property type="entry name" value="beta_CA_cladeC"/>
    <property type="match status" value="1"/>
</dbReference>
<proteinExistence type="inferred from homology"/>